<feature type="non-terminal residue" evidence="3">
    <location>
        <position position="301"/>
    </location>
</feature>
<sequence length="301" mass="31441">MNRLTAVPAFDRDGPPRAGALAGVSARDLSGRDASGRAAVSRDAAARETSREVTSREASRARLLPKNDADRRFRRAARHSRMIRLLRIAIPAGIVVSGGVLVIAVFFNPLKPVEATIDPGKLVVSGSKITMELPRLAGFTADQKPYALTARAAAQDLSRPDLLELTDLRAQVDTDDQGAVTVTAVNGLYNSKQDNLKLTENIVVRTGKGFEAKLQEAVLDVKKGTIVSEAPVKVTLPNGTVDANRLDISDGGAVVRFSKGVLTVLSIGTDLSTVGATAPAQPATAQPATAQAAPAPAPAAT</sequence>
<evidence type="ECO:0000256" key="1">
    <source>
        <dbReference type="SAM" id="MobiDB-lite"/>
    </source>
</evidence>
<dbReference type="EMBL" id="NPEU01000070">
    <property type="protein sequence ID" value="RAI39615.1"/>
    <property type="molecule type" value="Genomic_DNA"/>
</dbReference>
<evidence type="ECO:0000313" key="3">
    <source>
        <dbReference type="EMBL" id="RAI39615.1"/>
    </source>
</evidence>
<feature type="region of interest" description="Disordered" evidence="1">
    <location>
        <begin position="281"/>
        <end position="301"/>
    </location>
</feature>
<proteinExistence type="predicted"/>
<dbReference type="Gene3D" id="2.60.450.10">
    <property type="entry name" value="Lipopolysaccharide (LPS) transport protein A like domain"/>
    <property type="match status" value="1"/>
</dbReference>
<reference evidence="3 4" key="1">
    <citation type="submission" date="2017-07" db="EMBL/GenBank/DDBJ databases">
        <title>Draft Genome Sequences of Select Purple Nonsulfur Bacteria.</title>
        <authorList>
            <person name="Lasarre B."/>
            <person name="Mckinlay J.B."/>
        </authorList>
    </citation>
    <scope>NUCLEOTIDE SEQUENCE [LARGE SCALE GENOMIC DNA]</scope>
    <source>
        <strain evidence="3 4">DSM 11907</strain>
    </source>
</reference>
<keyword evidence="2" id="KW-1133">Transmembrane helix</keyword>
<evidence type="ECO:0000313" key="4">
    <source>
        <dbReference type="Proteomes" id="UP000248863"/>
    </source>
</evidence>
<accession>A0A327KQI6</accession>
<feature type="region of interest" description="Disordered" evidence="1">
    <location>
        <begin position="1"/>
        <end position="59"/>
    </location>
</feature>
<evidence type="ECO:0000256" key="2">
    <source>
        <dbReference type="SAM" id="Phobius"/>
    </source>
</evidence>
<dbReference type="Proteomes" id="UP000248863">
    <property type="component" value="Unassembled WGS sequence"/>
</dbReference>
<gene>
    <name evidence="3" type="ORF">CH338_08940</name>
</gene>
<comment type="caution">
    <text evidence="3">The sequence shown here is derived from an EMBL/GenBank/DDBJ whole genome shotgun (WGS) entry which is preliminary data.</text>
</comment>
<evidence type="ECO:0008006" key="5">
    <source>
        <dbReference type="Google" id="ProtNLM"/>
    </source>
</evidence>
<name>A0A327KQI6_9BRAD</name>
<keyword evidence="2" id="KW-0812">Transmembrane</keyword>
<dbReference type="AlphaFoldDB" id="A0A327KQI6"/>
<keyword evidence="2" id="KW-0472">Membrane</keyword>
<dbReference type="Pfam" id="PF06835">
    <property type="entry name" value="LptC"/>
    <property type="match status" value="1"/>
</dbReference>
<feature type="compositionally biased region" description="Basic and acidic residues" evidence="1">
    <location>
        <begin position="44"/>
        <end position="59"/>
    </location>
</feature>
<keyword evidence="4" id="KW-1185">Reference proteome</keyword>
<protein>
    <recommendedName>
        <fullName evidence="5">LPS export ABC transporter periplasmic protein LptC</fullName>
    </recommendedName>
</protein>
<dbReference type="RefSeq" id="WP_210207624.1">
    <property type="nucleotide sequence ID" value="NZ_NPEU01000070.1"/>
</dbReference>
<dbReference type="InterPro" id="IPR010664">
    <property type="entry name" value="LipoPS_assembly_LptC-rel"/>
</dbReference>
<feature type="transmembrane region" description="Helical" evidence="2">
    <location>
        <begin position="85"/>
        <end position="107"/>
    </location>
</feature>
<organism evidence="3 4">
    <name type="scientific">Rhodoplanes elegans</name>
    <dbReference type="NCBI Taxonomy" id="29408"/>
    <lineage>
        <taxon>Bacteria</taxon>
        <taxon>Pseudomonadati</taxon>
        <taxon>Pseudomonadota</taxon>
        <taxon>Alphaproteobacteria</taxon>
        <taxon>Hyphomicrobiales</taxon>
        <taxon>Nitrobacteraceae</taxon>
        <taxon>Rhodoplanes</taxon>
    </lineage>
</organism>